<dbReference type="InParanoid" id="A0A1J7IQ85"/>
<gene>
    <name evidence="2" type="ORF">CONLIGDRAFT_321502</name>
</gene>
<dbReference type="AlphaFoldDB" id="A0A1J7IQ85"/>
<protein>
    <submittedName>
        <fullName evidence="2">Uncharacterized protein</fullName>
    </submittedName>
</protein>
<evidence type="ECO:0000313" key="3">
    <source>
        <dbReference type="Proteomes" id="UP000182658"/>
    </source>
</evidence>
<feature type="transmembrane region" description="Helical" evidence="1">
    <location>
        <begin position="76"/>
        <end position="105"/>
    </location>
</feature>
<keyword evidence="1" id="KW-0472">Membrane</keyword>
<name>A0A1J7IQ85_9PEZI</name>
<evidence type="ECO:0000256" key="1">
    <source>
        <dbReference type="SAM" id="Phobius"/>
    </source>
</evidence>
<keyword evidence="3" id="KW-1185">Reference proteome</keyword>
<keyword evidence="1" id="KW-1133">Transmembrane helix</keyword>
<dbReference type="EMBL" id="KV875097">
    <property type="protein sequence ID" value="OIW29355.1"/>
    <property type="molecule type" value="Genomic_DNA"/>
</dbReference>
<evidence type="ECO:0000313" key="2">
    <source>
        <dbReference type="EMBL" id="OIW29355.1"/>
    </source>
</evidence>
<sequence length="122" mass="12968">MFVGASRDYQAGTTGEVQGSKFEVKLGEEPHQDSAPWAPPALAARSGVKVAFSLPVSPSSEVVTIKLQPSPPSTTAIAFALLLLLLLWTALLVLPLCLSSVYLIFPCFTPGLRRAETTSSPR</sequence>
<reference evidence="2 3" key="1">
    <citation type="submission" date="2016-10" db="EMBL/GenBank/DDBJ databases">
        <title>Draft genome sequence of Coniochaeta ligniaria NRRL30616, a lignocellulolytic fungus for bioabatement of inhibitors in plant biomass hydrolysates.</title>
        <authorList>
            <consortium name="DOE Joint Genome Institute"/>
            <person name="Jimenez D.J."/>
            <person name="Hector R.E."/>
            <person name="Riley R."/>
            <person name="Sun H."/>
            <person name="Grigoriev I.V."/>
            <person name="Van Elsas J.D."/>
            <person name="Nichols N.N."/>
        </authorList>
    </citation>
    <scope>NUCLEOTIDE SEQUENCE [LARGE SCALE GENOMIC DNA]</scope>
    <source>
        <strain evidence="2 3">NRRL 30616</strain>
    </source>
</reference>
<organism evidence="2 3">
    <name type="scientific">Coniochaeta ligniaria NRRL 30616</name>
    <dbReference type="NCBI Taxonomy" id="1408157"/>
    <lineage>
        <taxon>Eukaryota</taxon>
        <taxon>Fungi</taxon>
        <taxon>Dikarya</taxon>
        <taxon>Ascomycota</taxon>
        <taxon>Pezizomycotina</taxon>
        <taxon>Sordariomycetes</taxon>
        <taxon>Sordariomycetidae</taxon>
        <taxon>Coniochaetales</taxon>
        <taxon>Coniochaetaceae</taxon>
        <taxon>Coniochaeta</taxon>
    </lineage>
</organism>
<proteinExistence type="predicted"/>
<accession>A0A1J7IQ85</accession>
<dbReference type="Proteomes" id="UP000182658">
    <property type="component" value="Unassembled WGS sequence"/>
</dbReference>
<keyword evidence="1" id="KW-0812">Transmembrane</keyword>